<gene>
    <name evidence="3" type="ORF">KZX47_05215</name>
</gene>
<sequence>MEYFVHESAYVDEGARIGRGTRIWHFAHVMSGAEIGEECTLGQNVFVAKGVKVGRGCKIQNNVSLYEGVVLEDYVFVGPSAVFTNVRTPRAAFPRNRSEDYLKTVVKQGATIGANATIVCGVTIGEWAFVAAGAVVTKDVPPYALVAGVPARVMGYACECGVPLRFTEGKEGEEATCRECGRRYRKEGERVWRVA</sequence>
<dbReference type="RefSeq" id="WP_219759239.1">
    <property type="nucleotide sequence ID" value="NZ_JAHXRS010000007.1"/>
</dbReference>
<evidence type="ECO:0000256" key="2">
    <source>
        <dbReference type="ARBA" id="ARBA00022737"/>
    </source>
</evidence>
<keyword evidence="2" id="KW-0677">Repeat</keyword>
<dbReference type="PANTHER" id="PTHR43300:SF4">
    <property type="entry name" value="ACYL-[ACYL-CARRIER-PROTEIN]--UDP-N-ACETYLGLUCOSAMINE O-ACYLTRANSFERASE"/>
    <property type="match status" value="1"/>
</dbReference>
<dbReference type="InterPro" id="IPR001451">
    <property type="entry name" value="Hexapep"/>
</dbReference>
<dbReference type="EMBL" id="JAHXRS010000007">
    <property type="protein sequence ID" value="MBW6394555.1"/>
    <property type="molecule type" value="Genomic_DNA"/>
</dbReference>
<dbReference type="PROSITE" id="PS00101">
    <property type="entry name" value="HEXAPEP_TRANSFERASES"/>
    <property type="match status" value="1"/>
</dbReference>
<organism evidence="3 4">
    <name type="scientific">Thermus brevis</name>
    <dbReference type="NCBI Taxonomy" id="2862456"/>
    <lineage>
        <taxon>Bacteria</taxon>
        <taxon>Thermotogati</taxon>
        <taxon>Deinococcota</taxon>
        <taxon>Deinococci</taxon>
        <taxon>Thermales</taxon>
        <taxon>Thermaceae</taxon>
        <taxon>Thermus</taxon>
    </lineage>
</organism>
<dbReference type="Pfam" id="PF00132">
    <property type="entry name" value="Hexapep"/>
    <property type="match status" value="3"/>
</dbReference>
<dbReference type="Proteomes" id="UP000724268">
    <property type="component" value="Unassembled WGS sequence"/>
</dbReference>
<accession>A0ABS6ZWY8</accession>
<evidence type="ECO:0000313" key="4">
    <source>
        <dbReference type="Proteomes" id="UP000724268"/>
    </source>
</evidence>
<keyword evidence="4" id="KW-1185">Reference proteome</keyword>
<evidence type="ECO:0000313" key="3">
    <source>
        <dbReference type="EMBL" id="MBW6394555.1"/>
    </source>
</evidence>
<dbReference type="InterPro" id="IPR018357">
    <property type="entry name" value="Hexapep_transf_CS"/>
</dbReference>
<dbReference type="CDD" id="cd03358">
    <property type="entry name" value="LbH_WxcM_N_like"/>
    <property type="match status" value="1"/>
</dbReference>
<dbReference type="InterPro" id="IPR011004">
    <property type="entry name" value="Trimer_LpxA-like_sf"/>
</dbReference>
<protein>
    <submittedName>
        <fullName evidence="3">Acetyltransferase</fullName>
    </submittedName>
</protein>
<dbReference type="Gene3D" id="2.160.10.10">
    <property type="entry name" value="Hexapeptide repeat proteins"/>
    <property type="match status" value="1"/>
</dbReference>
<name>A0ABS6ZWY8_9DEIN</name>
<keyword evidence="1" id="KW-0808">Transferase</keyword>
<dbReference type="SUPFAM" id="SSF51161">
    <property type="entry name" value="Trimeric LpxA-like enzymes"/>
    <property type="match status" value="1"/>
</dbReference>
<comment type="caution">
    <text evidence="3">The sequence shown here is derived from an EMBL/GenBank/DDBJ whole genome shotgun (WGS) entry which is preliminary data.</text>
</comment>
<evidence type="ECO:0000256" key="1">
    <source>
        <dbReference type="ARBA" id="ARBA00022679"/>
    </source>
</evidence>
<reference evidence="3 4" key="1">
    <citation type="submission" date="2021-07" db="EMBL/GenBank/DDBJ databases">
        <title>Thermus aquaticus gen. n. and sp. n., a nonsporulating extreme thermophile.</title>
        <authorList>
            <person name="Hu C.-J."/>
            <person name="Li W.-J."/>
            <person name="Xian W.-D."/>
        </authorList>
    </citation>
    <scope>NUCLEOTIDE SEQUENCE [LARGE SCALE GENOMIC DNA]</scope>
    <source>
        <strain evidence="3 4">SYSU G05001</strain>
    </source>
</reference>
<dbReference type="InterPro" id="IPR050179">
    <property type="entry name" value="Trans_hexapeptide_repeat"/>
</dbReference>
<proteinExistence type="predicted"/>
<dbReference type="PANTHER" id="PTHR43300">
    <property type="entry name" value="ACETYLTRANSFERASE"/>
    <property type="match status" value="1"/>
</dbReference>